<proteinExistence type="predicted"/>
<organism evidence="2 3">
    <name type="scientific">Quercus lobata</name>
    <name type="common">Valley oak</name>
    <dbReference type="NCBI Taxonomy" id="97700"/>
    <lineage>
        <taxon>Eukaryota</taxon>
        <taxon>Viridiplantae</taxon>
        <taxon>Streptophyta</taxon>
        <taxon>Embryophyta</taxon>
        <taxon>Tracheophyta</taxon>
        <taxon>Spermatophyta</taxon>
        <taxon>Magnoliopsida</taxon>
        <taxon>eudicotyledons</taxon>
        <taxon>Gunneridae</taxon>
        <taxon>Pentapetalae</taxon>
        <taxon>rosids</taxon>
        <taxon>fabids</taxon>
        <taxon>Fagales</taxon>
        <taxon>Fagaceae</taxon>
        <taxon>Quercus</taxon>
    </lineage>
</organism>
<reference evidence="2" key="2">
    <citation type="submission" date="2021-01" db="UniProtKB">
        <authorList>
            <consortium name="EnsemblPlants"/>
        </authorList>
    </citation>
    <scope>IDENTIFICATION</scope>
</reference>
<evidence type="ECO:0000313" key="3">
    <source>
        <dbReference type="Proteomes" id="UP000594261"/>
    </source>
</evidence>
<feature type="chain" id="PRO_5029528542" evidence="1">
    <location>
        <begin position="22"/>
        <end position="130"/>
    </location>
</feature>
<keyword evidence="1" id="KW-0732">Signal</keyword>
<keyword evidence="3" id="KW-1185">Reference proteome</keyword>
<dbReference type="AlphaFoldDB" id="A0A7N2MR11"/>
<dbReference type="Proteomes" id="UP000594261">
    <property type="component" value="Chromosome 10"/>
</dbReference>
<name>A0A7N2MR11_QUELO</name>
<sequence length="130" mass="14294">MKLALVLVPSLLASLWTSSSIQKIGTIKQINHHDQGLDLSEENLTLLVPMSFKMFTVQNSTILQVGSSHDLHNIACGNPPVQHPISSLMKVPDKMVKNKVPFAQKLQRRSFLDKVNKELIGGRSRSAPGA</sequence>
<dbReference type="EMBL" id="LRBV02000010">
    <property type="status" value="NOT_ANNOTATED_CDS"/>
    <property type="molecule type" value="Genomic_DNA"/>
</dbReference>
<dbReference type="InParanoid" id="A0A7N2MR11"/>
<reference evidence="2 3" key="1">
    <citation type="journal article" date="2016" name="G3 (Bethesda)">
        <title>First Draft Assembly and Annotation of the Genome of a California Endemic Oak Quercus lobata Nee (Fagaceae).</title>
        <authorList>
            <person name="Sork V.L."/>
            <person name="Fitz-Gibbon S.T."/>
            <person name="Puiu D."/>
            <person name="Crepeau M."/>
            <person name="Gugger P.F."/>
            <person name="Sherman R."/>
            <person name="Stevens K."/>
            <person name="Langley C.H."/>
            <person name="Pellegrini M."/>
            <person name="Salzberg S.L."/>
        </authorList>
    </citation>
    <scope>NUCLEOTIDE SEQUENCE [LARGE SCALE GENOMIC DNA]</scope>
    <source>
        <strain evidence="2 3">cv. SW786</strain>
    </source>
</reference>
<evidence type="ECO:0000256" key="1">
    <source>
        <dbReference type="SAM" id="SignalP"/>
    </source>
</evidence>
<accession>A0A7N2MR11</accession>
<protein>
    <submittedName>
        <fullName evidence="2">Uncharacterized protein</fullName>
    </submittedName>
</protein>
<evidence type="ECO:0000313" key="2">
    <source>
        <dbReference type="EnsemblPlants" id="QL10p048452:mrna"/>
    </source>
</evidence>
<dbReference type="EnsemblPlants" id="QL10p048452:mrna">
    <property type="protein sequence ID" value="QL10p048452:mrna"/>
    <property type="gene ID" value="QL10p048452"/>
</dbReference>
<dbReference type="Gramene" id="QL10p048452:mrna">
    <property type="protein sequence ID" value="QL10p048452:mrna"/>
    <property type="gene ID" value="QL10p048452"/>
</dbReference>
<feature type="signal peptide" evidence="1">
    <location>
        <begin position="1"/>
        <end position="21"/>
    </location>
</feature>